<dbReference type="PANTHER" id="PTHR10934">
    <property type="entry name" value="60S RIBOSOMAL PROTEIN L18"/>
    <property type="match status" value="1"/>
</dbReference>
<evidence type="ECO:0000256" key="1">
    <source>
        <dbReference type="ARBA" id="ARBA00006815"/>
    </source>
</evidence>
<dbReference type="AlphaFoldDB" id="A0A0R0M2F0"/>
<proteinExistence type="inferred from homology"/>
<dbReference type="GO" id="GO:0003735">
    <property type="term" value="F:structural constituent of ribosome"/>
    <property type="evidence" value="ECO:0007669"/>
    <property type="project" value="InterPro"/>
</dbReference>
<dbReference type="Proteomes" id="UP000051530">
    <property type="component" value="Unassembled WGS sequence"/>
</dbReference>
<evidence type="ECO:0000256" key="4">
    <source>
        <dbReference type="SAM" id="MobiDB-lite"/>
    </source>
</evidence>
<keyword evidence="7" id="KW-1185">Reference proteome</keyword>
<keyword evidence="2 6" id="KW-0689">Ribosomal protein</keyword>
<feature type="compositionally biased region" description="Basic and acidic residues" evidence="4">
    <location>
        <begin position="167"/>
        <end position="177"/>
    </location>
</feature>
<name>A0A0R0M2F0_9MICR</name>
<dbReference type="Pfam" id="PF17135">
    <property type="entry name" value="Ribosomal_L18"/>
    <property type="match status" value="1"/>
</dbReference>
<dbReference type="PANTHER" id="PTHR10934:SF2">
    <property type="entry name" value="LARGE RIBOSOMAL SUBUNIT PROTEIN EL18"/>
    <property type="match status" value="1"/>
</dbReference>
<sequence>MIKTIHKKQFKLFDTTRKPNSRNPQHVQLFNLFKRISENTQNETVHSITKRLTMSRSNRQPVKLSKLVEHAGKTIVIIGKVLDDEKLFEIPKLKVLALNFSREAKKKILKFGGEIFFLDQLFTVSNDLSDVILVSGDRTHRKCYKYFGAPGEKGSTAYPRTTNPRNSGEKRINQPKK</sequence>
<accession>A0A0R0M2F0</accession>
<comment type="similarity">
    <text evidence="1">Belongs to the eukaryotic ribosomal protein eL18 family.</text>
</comment>
<evidence type="ECO:0000256" key="2">
    <source>
        <dbReference type="ARBA" id="ARBA00022980"/>
    </source>
</evidence>
<dbReference type="VEuPathDB" id="MicrosporidiaDB:M153_7030002604"/>
<keyword evidence="3" id="KW-0687">Ribonucleoprotein</keyword>
<evidence type="ECO:0000313" key="6">
    <source>
        <dbReference type="EMBL" id="KRH93636.1"/>
    </source>
</evidence>
<dbReference type="InterPro" id="IPR000039">
    <property type="entry name" value="Ribosomal_eL18"/>
</dbReference>
<dbReference type="InterPro" id="IPR021131">
    <property type="entry name" value="Ribosomal_uL15/eL18"/>
</dbReference>
<dbReference type="GO" id="GO:0006412">
    <property type="term" value="P:translation"/>
    <property type="evidence" value="ECO:0007669"/>
    <property type="project" value="InterPro"/>
</dbReference>
<dbReference type="SUPFAM" id="SSF52080">
    <property type="entry name" value="Ribosomal proteins L15p and L18e"/>
    <property type="match status" value="1"/>
</dbReference>
<dbReference type="GO" id="GO:0003723">
    <property type="term" value="F:RNA binding"/>
    <property type="evidence" value="ECO:0007669"/>
    <property type="project" value="TreeGrafter"/>
</dbReference>
<feature type="region of interest" description="Disordered" evidence="4">
    <location>
        <begin position="151"/>
        <end position="177"/>
    </location>
</feature>
<organism evidence="6 7">
    <name type="scientific">Pseudoloma neurophilia</name>
    <dbReference type="NCBI Taxonomy" id="146866"/>
    <lineage>
        <taxon>Eukaryota</taxon>
        <taxon>Fungi</taxon>
        <taxon>Fungi incertae sedis</taxon>
        <taxon>Microsporidia</taxon>
        <taxon>Pseudoloma</taxon>
    </lineage>
</organism>
<dbReference type="EMBL" id="LGUB01000268">
    <property type="protein sequence ID" value="KRH93636.1"/>
    <property type="molecule type" value="Genomic_DNA"/>
</dbReference>
<reference evidence="6 7" key="1">
    <citation type="submission" date="2015-07" db="EMBL/GenBank/DDBJ databases">
        <title>The genome of Pseudoloma neurophilia, a relevant intracellular parasite of the zebrafish.</title>
        <authorList>
            <person name="Ndikumana S."/>
            <person name="Pelin A."/>
            <person name="Sanders J."/>
            <person name="Corradi N."/>
        </authorList>
    </citation>
    <scope>NUCLEOTIDE SEQUENCE [LARGE SCALE GENOMIC DNA]</scope>
    <source>
        <strain evidence="6 7">MK1</strain>
    </source>
</reference>
<feature type="domain" description="Large ribosomal subunit protein uL15/eL18" evidence="5">
    <location>
        <begin position="14"/>
        <end position="164"/>
    </location>
</feature>
<dbReference type="GO" id="GO:0022625">
    <property type="term" value="C:cytosolic large ribosomal subunit"/>
    <property type="evidence" value="ECO:0007669"/>
    <property type="project" value="TreeGrafter"/>
</dbReference>
<dbReference type="Gene3D" id="3.100.10.10">
    <property type="match status" value="1"/>
</dbReference>
<comment type="caution">
    <text evidence="6">The sequence shown here is derived from an EMBL/GenBank/DDBJ whole genome shotgun (WGS) entry which is preliminary data.</text>
</comment>
<dbReference type="InterPro" id="IPR036227">
    <property type="entry name" value="Ribosomal_uL15/eL18_sf"/>
</dbReference>
<evidence type="ECO:0000256" key="3">
    <source>
        <dbReference type="ARBA" id="ARBA00023274"/>
    </source>
</evidence>
<evidence type="ECO:0000259" key="5">
    <source>
        <dbReference type="Pfam" id="PF17135"/>
    </source>
</evidence>
<protein>
    <submittedName>
        <fullName evidence="6">60S ribosomal protein L18</fullName>
    </submittedName>
</protein>
<evidence type="ECO:0000313" key="7">
    <source>
        <dbReference type="Proteomes" id="UP000051530"/>
    </source>
</evidence>
<dbReference type="OrthoDB" id="6353017at2759"/>
<gene>
    <name evidence="6" type="ORF">M153_7030002604</name>
</gene>